<dbReference type="PROSITE" id="PS51257">
    <property type="entry name" value="PROKAR_LIPOPROTEIN"/>
    <property type="match status" value="1"/>
</dbReference>
<gene>
    <name evidence="7 12" type="primary">murD</name>
    <name evidence="12" type="ordered locus">BVAF_141</name>
</gene>
<evidence type="ECO:0000259" key="11">
    <source>
        <dbReference type="Pfam" id="PF08245"/>
    </source>
</evidence>
<comment type="similarity">
    <text evidence="7">Belongs to the MurCDEF family.</text>
</comment>
<keyword evidence="9" id="KW-0812">Transmembrane</keyword>
<comment type="pathway">
    <text evidence="2 7 8">Cell wall biogenesis; peptidoglycan biosynthesis.</text>
</comment>
<dbReference type="HAMAP" id="MF_00639">
    <property type="entry name" value="MurD"/>
    <property type="match status" value="1"/>
</dbReference>
<evidence type="ECO:0000256" key="8">
    <source>
        <dbReference type="RuleBase" id="RU003664"/>
    </source>
</evidence>
<protein>
    <recommendedName>
        <fullName evidence="7 8">UDP-N-acetylmuramoylalanine--D-glutamate ligase</fullName>
        <ecNumber evidence="7 8">6.3.2.9</ecNumber>
    </recommendedName>
    <alternativeName>
        <fullName evidence="7">D-glutamic acid-adding enzyme</fullName>
    </alternativeName>
    <alternativeName>
        <fullName evidence="7">UDP-N-acetylmuramoyl-L-alanyl-D-glutamate synthetase</fullName>
    </alternativeName>
</protein>
<keyword evidence="7 8" id="KW-0132">Cell division</keyword>
<dbReference type="InterPro" id="IPR004101">
    <property type="entry name" value="Mur_ligase_C"/>
</dbReference>
<keyword evidence="9" id="KW-1133">Transmembrane helix</keyword>
<evidence type="ECO:0000256" key="1">
    <source>
        <dbReference type="ARBA" id="ARBA00004496"/>
    </source>
</evidence>
<evidence type="ECO:0000256" key="6">
    <source>
        <dbReference type="ARBA" id="ARBA00022840"/>
    </source>
</evidence>
<reference evidence="12 13" key="1">
    <citation type="journal article" date="2010" name="BMC Genomics">
        <title>Unprecedented loss of ammonia assimilation capability in a urease-encoding bacterial mutualist.</title>
        <authorList>
            <person name="Williams L.E."/>
            <person name="Wernegreen J.J."/>
        </authorList>
    </citation>
    <scope>NUCLEOTIDE SEQUENCE [LARGE SCALE GENOMIC DNA]</scope>
    <source>
        <strain evidence="12 13">BVAF</strain>
    </source>
</reference>
<dbReference type="HOGENOM" id="CLU_032540_1_0_6"/>
<dbReference type="Proteomes" id="UP000007464">
    <property type="component" value="Chromosome"/>
</dbReference>
<feature type="binding site" evidence="7">
    <location>
        <begin position="114"/>
        <end position="120"/>
    </location>
    <ligand>
        <name>ATP</name>
        <dbReference type="ChEBI" id="CHEBI:30616"/>
    </ligand>
</feature>
<dbReference type="STRING" id="859654.BVAF_141"/>
<dbReference type="GO" id="GO:0071555">
    <property type="term" value="P:cell wall organization"/>
    <property type="evidence" value="ECO:0007669"/>
    <property type="project" value="UniProtKB-KW"/>
</dbReference>
<dbReference type="SUPFAM" id="SSF51984">
    <property type="entry name" value="MurCD N-terminal domain"/>
    <property type="match status" value="1"/>
</dbReference>
<dbReference type="EC" id="6.3.2.9" evidence="7 8"/>
<dbReference type="InterPro" id="IPR036565">
    <property type="entry name" value="Mur-like_cat_sf"/>
</dbReference>
<dbReference type="Pfam" id="PF21799">
    <property type="entry name" value="MurD-like_N"/>
    <property type="match status" value="1"/>
</dbReference>
<dbReference type="Pfam" id="PF02875">
    <property type="entry name" value="Mur_ligase_C"/>
    <property type="match status" value="1"/>
</dbReference>
<dbReference type="OrthoDB" id="9809796at2"/>
<dbReference type="GO" id="GO:0008764">
    <property type="term" value="F:UDP-N-acetylmuramoylalanine-D-glutamate ligase activity"/>
    <property type="evidence" value="ECO:0007669"/>
    <property type="project" value="UniProtKB-UniRule"/>
</dbReference>
<comment type="subcellular location">
    <subcellularLocation>
        <location evidence="1 7 8">Cytoplasm</location>
    </subcellularLocation>
</comment>
<dbReference type="PANTHER" id="PTHR43692:SF1">
    <property type="entry name" value="UDP-N-ACETYLMURAMOYLALANINE--D-GLUTAMATE LIGASE"/>
    <property type="match status" value="1"/>
</dbReference>
<keyword evidence="3 7" id="KW-0963">Cytoplasm</keyword>
<dbReference type="RefSeq" id="WP_013516473.1">
    <property type="nucleotide sequence ID" value="NC_014909.2"/>
</dbReference>
<dbReference type="GO" id="GO:0005524">
    <property type="term" value="F:ATP binding"/>
    <property type="evidence" value="ECO:0007669"/>
    <property type="project" value="UniProtKB-UniRule"/>
</dbReference>
<dbReference type="KEGG" id="bva:BVAF_141"/>
<dbReference type="GO" id="GO:0051301">
    <property type="term" value="P:cell division"/>
    <property type="evidence" value="ECO:0007669"/>
    <property type="project" value="UniProtKB-KW"/>
</dbReference>
<dbReference type="Pfam" id="PF08245">
    <property type="entry name" value="Mur_ligase_M"/>
    <property type="match status" value="1"/>
</dbReference>
<keyword evidence="9" id="KW-0472">Membrane</keyword>
<dbReference type="SUPFAM" id="SSF53244">
    <property type="entry name" value="MurD-like peptide ligases, peptide-binding domain"/>
    <property type="match status" value="1"/>
</dbReference>
<organism evidence="12 13">
    <name type="scientific">Blochmanniella vafra (strain BVAF)</name>
    <dbReference type="NCBI Taxonomy" id="859654"/>
    <lineage>
        <taxon>Bacteria</taxon>
        <taxon>Pseudomonadati</taxon>
        <taxon>Pseudomonadota</taxon>
        <taxon>Gammaproteobacteria</taxon>
        <taxon>Enterobacterales</taxon>
        <taxon>Enterobacteriaceae</taxon>
        <taxon>ant endosymbionts</taxon>
        <taxon>Candidatus Blochmanniella</taxon>
    </lineage>
</organism>
<keyword evidence="7 8" id="KW-0133">Cell shape</keyword>
<keyword evidence="4 7" id="KW-0436">Ligase</keyword>
<evidence type="ECO:0000256" key="2">
    <source>
        <dbReference type="ARBA" id="ARBA00004752"/>
    </source>
</evidence>
<dbReference type="AlphaFoldDB" id="E8Q5Q1"/>
<keyword evidence="7 8" id="KW-0573">Peptidoglycan synthesis</keyword>
<evidence type="ECO:0000313" key="12">
    <source>
        <dbReference type="EMBL" id="ADV33548.1"/>
    </source>
</evidence>
<dbReference type="SUPFAM" id="SSF53623">
    <property type="entry name" value="MurD-like peptide ligases, catalytic domain"/>
    <property type="match status" value="1"/>
</dbReference>
<name>E8Q5Q1_BLOVB</name>
<keyword evidence="5 7" id="KW-0547">Nucleotide-binding</keyword>
<feature type="domain" description="Mur ligase central" evidence="11">
    <location>
        <begin position="112"/>
        <end position="247"/>
    </location>
</feature>
<evidence type="ECO:0000256" key="4">
    <source>
        <dbReference type="ARBA" id="ARBA00022598"/>
    </source>
</evidence>
<dbReference type="PANTHER" id="PTHR43692">
    <property type="entry name" value="UDP-N-ACETYLMURAMOYLALANINE--D-GLUTAMATE LIGASE"/>
    <property type="match status" value="1"/>
</dbReference>
<keyword evidence="7 8" id="KW-0961">Cell wall biogenesis/degradation</keyword>
<dbReference type="GO" id="GO:0008360">
    <property type="term" value="P:regulation of cell shape"/>
    <property type="evidence" value="ECO:0007669"/>
    <property type="project" value="UniProtKB-KW"/>
</dbReference>
<dbReference type="InterPro" id="IPR036615">
    <property type="entry name" value="Mur_ligase_C_dom_sf"/>
</dbReference>
<evidence type="ECO:0000259" key="10">
    <source>
        <dbReference type="Pfam" id="PF02875"/>
    </source>
</evidence>
<dbReference type="UniPathway" id="UPA00219"/>
<feature type="transmembrane region" description="Helical" evidence="9">
    <location>
        <begin position="12"/>
        <end position="33"/>
    </location>
</feature>
<dbReference type="Gene3D" id="3.40.50.720">
    <property type="entry name" value="NAD(P)-binding Rossmann-like Domain"/>
    <property type="match status" value="1"/>
</dbReference>
<dbReference type="GO" id="GO:0005737">
    <property type="term" value="C:cytoplasm"/>
    <property type="evidence" value="ECO:0007669"/>
    <property type="project" value="UniProtKB-SubCell"/>
</dbReference>
<dbReference type="Gene3D" id="3.40.1190.10">
    <property type="entry name" value="Mur-like, catalytic domain"/>
    <property type="match status" value="1"/>
</dbReference>
<evidence type="ECO:0000256" key="9">
    <source>
        <dbReference type="SAM" id="Phobius"/>
    </source>
</evidence>
<dbReference type="GO" id="GO:0009252">
    <property type="term" value="P:peptidoglycan biosynthetic process"/>
    <property type="evidence" value="ECO:0007669"/>
    <property type="project" value="UniProtKB-UniRule"/>
</dbReference>
<sequence>MNTTKYKKAQVVIIGLGITGLSCLNFFLIRGIIPKVIDTRLRPPAINQLPSFIEFCFGRLCDEWILHADLIVVSPGVRLDDPVLIEARRMGIEIIGDIELFVREITVPIIAITGSNGKSTVTQLVGNMARYAGWKVGIVGNIGIPALTLLNNNYQLYILEISSFQLDVTYSLCAAAATILNVSEDHMDRYAAGIVDYSSSKNRIYNNAITCVINFLDPLTYPVSCNYGRLVSFGVDSNSADYRIEYCKGKAWIVIYGEYILDCFELHINCHINYYANILSALALSDSVNIPRMASLQSLRYFSGLSHRFQLIYTNRNVKWINDSKATNVAATKIAINAALSILASGDLHLLLGGDGKLANFFELTALITKYEIHLYCFGKDGFFLTKSGSKNIFLTNDIIDAMNIICRRVRRKDIVLLSPACSSLDQFLSFKYRGELFTYLSRRLG</sequence>
<feature type="domain" description="Mur ligase C-terminal" evidence="10">
    <location>
        <begin position="307"/>
        <end position="422"/>
    </location>
</feature>
<dbReference type="InterPro" id="IPR013221">
    <property type="entry name" value="Mur_ligase_cen"/>
</dbReference>
<keyword evidence="6 7" id="KW-0067">ATP-binding</keyword>
<comment type="catalytic activity">
    <reaction evidence="7 8">
        <text>UDP-N-acetyl-alpha-D-muramoyl-L-alanine + D-glutamate + ATP = UDP-N-acetyl-alpha-D-muramoyl-L-alanyl-D-glutamate + ADP + phosphate + H(+)</text>
        <dbReference type="Rhea" id="RHEA:16429"/>
        <dbReference type="ChEBI" id="CHEBI:15378"/>
        <dbReference type="ChEBI" id="CHEBI:29986"/>
        <dbReference type="ChEBI" id="CHEBI:30616"/>
        <dbReference type="ChEBI" id="CHEBI:43474"/>
        <dbReference type="ChEBI" id="CHEBI:83898"/>
        <dbReference type="ChEBI" id="CHEBI:83900"/>
        <dbReference type="ChEBI" id="CHEBI:456216"/>
        <dbReference type="EC" id="6.3.2.9"/>
    </reaction>
</comment>
<accession>E8Q5Q1</accession>
<keyword evidence="7 8" id="KW-0131">Cell cycle</keyword>
<dbReference type="EMBL" id="CP002189">
    <property type="protein sequence ID" value="ADV33548.1"/>
    <property type="molecule type" value="Genomic_DNA"/>
</dbReference>
<comment type="function">
    <text evidence="7 8">Cell wall formation. Catalyzes the addition of glutamate to the nucleotide precursor UDP-N-acetylmuramoyl-L-alanine (UMA).</text>
</comment>
<evidence type="ECO:0000256" key="3">
    <source>
        <dbReference type="ARBA" id="ARBA00022490"/>
    </source>
</evidence>
<dbReference type="InterPro" id="IPR005762">
    <property type="entry name" value="MurD"/>
</dbReference>
<evidence type="ECO:0000256" key="5">
    <source>
        <dbReference type="ARBA" id="ARBA00022741"/>
    </source>
</evidence>
<proteinExistence type="inferred from homology"/>
<evidence type="ECO:0000256" key="7">
    <source>
        <dbReference type="HAMAP-Rule" id="MF_00639"/>
    </source>
</evidence>
<dbReference type="NCBIfam" id="TIGR01087">
    <property type="entry name" value="murD"/>
    <property type="match status" value="1"/>
</dbReference>
<evidence type="ECO:0000313" key="13">
    <source>
        <dbReference type="Proteomes" id="UP000007464"/>
    </source>
</evidence>
<keyword evidence="13" id="KW-1185">Reference proteome</keyword>
<dbReference type="Gene3D" id="3.90.190.20">
    <property type="entry name" value="Mur ligase, C-terminal domain"/>
    <property type="match status" value="1"/>
</dbReference>